<gene>
    <name evidence="1" type="ORF">B6D57_01200</name>
</gene>
<name>A0A1W9S2J4_9BACT</name>
<dbReference type="EMBL" id="NATQ01000014">
    <property type="protein sequence ID" value="OQX91049.1"/>
    <property type="molecule type" value="Genomic_DNA"/>
</dbReference>
<organism evidence="1 2">
    <name type="scientific">Candidatus Coatesbacteria bacterium 4484_99</name>
    <dbReference type="NCBI Taxonomy" id="1970774"/>
    <lineage>
        <taxon>Bacteria</taxon>
        <taxon>Candidatus Coatesiibacteriota</taxon>
    </lineage>
</organism>
<accession>A0A1W9S2J4</accession>
<comment type="caution">
    <text evidence="1">The sequence shown here is derived from an EMBL/GenBank/DDBJ whole genome shotgun (WGS) entry which is preliminary data.</text>
</comment>
<reference evidence="2" key="1">
    <citation type="submission" date="2017-03" db="EMBL/GenBank/DDBJ databases">
        <title>Novel pathways for hydrocarbon cycling and metabolic interdependencies in hydrothermal sediment communities.</title>
        <authorList>
            <person name="Dombrowski N."/>
            <person name="Seitz K."/>
            <person name="Teske A."/>
            <person name="Baker B."/>
        </authorList>
    </citation>
    <scope>NUCLEOTIDE SEQUENCE [LARGE SCALE GENOMIC DNA]</scope>
</reference>
<protein>
    <submittedName>
        <fullName evidence="1">Uncharacterized protein</fullName>
    </submittedName>
</protein>
<dbReference type="Proteomes" id="UP000192611">
    <property type="component" value="Unassembled WGS sequence"/>
</dbReference>
<sequence length="192" mass="22629">MKSIYILTVVIFLLIPYLSLADETELSYDDGNPYIPNYHLESGDAWAVRFTPPFIPGYIKEAKIYIKSATDELHSCFIAIYNDFEGYPNEELWVKKFDNYTNDYWNFYNIDYFPWEQSEDFYIVYIQAGYYPDCDGVYCDPDMFEPRSYKRVDGVWSLFSTEDKGDLLIRCIYSDNNAILNSSIGVIRCLYK</sequence>
<proteinExistence type="predicted"/>
<dbReference type="AlphaFoldDB" id="A0A1W9S2J4"/>
<evidence type="ECO:0000313" key="2">
    <source>
        <dbReference type="Proteomes" id="UP000192611"/>
    </source>
</evidence>
<evidence type="ECO:0000313" key="1">
    <source>
        <dbReference type="EMBL" id="OQX91049.1"/>
    </source>
</evidence>